<protein>
    <submittedName>
        <fullName evidence="1">Uncharacterized protein</fullName>
    </submittedName>
</protein>
<dbReference type="KEGG" id="mpl:Mpal_1117"/>
<evidence type="ECO:0000313" key="1">
    <source>
        <dbReference type="EMBL" id="ACL16462.1"/>
    </source>
</evidence>
<dbReference type="Proteomes" id="UP000002457">
    <property type="component" value="Chromosome"/>
</dbReference>
<dbReference type="AlphaFoldDB" id="B8GH57"/>
<accession>B8GH57</accession>
<name>B8GH57_METPE</name>
<sequence length="162" mass="19267">MPAGPDPAYNLHFCYCRWTLHMVLDKGQRYNFYLMHGNCFGAIPTSWKFPYSNCRSYENGRRTIRESEGDCMRLNLSEIGHWTDWCQKNKNRRQFQPRNSWALILENSRWMQKKMKVACHTYCNFNKPCIRDRSSLLHCRILSASHPLLVNVHEDCSCKPEE</sequence>
<keyword evidence="2" id="KW-1185">Reference proteome</keyword>
<proteinExistence type="predicted"/>
<dbReference type="HOGENOM" id="CLU_1631678_0_0_2"/>
<reference evidence="1 2" key="1">
    <citation type="journal article" date="2015" name="Genome Announc.">
        <title>Complete Genome Sequence of Methanosphaerula palustris E1-9CT, a Hydrogenotrophic Methanogen Isolated from a Minerotrophic Fen Peatland.</title>
        <authorList>
            <person name="Cadillo-Quiroz H."/>
            <person name="Browne P."/>
            <person name="Kyrpides N."/>
            <person name="Woyke T."/>
            <person name="Goodwin L."/>
            <person name="Detter C."/>
            <person name="Yavitt J.B."/>
            <person name="Zinder S.H."/>
        </authorList>
    </citation>
    <scope>NUCLEOTIDE SEQUENCE [LARGE SCALE GENOMIC DNA]</scope>
    <source>
        <strain evidence="2">ATCC BAA-1556 / DSM 19958 / E1-9c</strain>
    </source>
</reference>
<dbReference type="EMBL" id="CP001338">
    <property type="protein sequence ID" value="ACL16462.1"/>
    <property type="molecule type" value="Genomic_DNA"/>
</dbReference>
<gene>
    <name evidence="1" type="ordered locus">Mpal_1117</name>
</gene>
<organism evidence="1 2">
    <name type="scientific">Methanosphaerula palustris (strain ATCC BAA-1556 / DSM 19958 / E1-9c)</name>
    <dbReference type="NCBI Taxonomy" id="521011"/>
    <lineage>
        <taxon>Archaea</taxon>
        <taxon>Methanobacteriati</taxon>
        <taxon>Methanobacteriota</taxon>
        <taxon>Stenosarchaea group</taxon>
        <taxon>Methanomicrobia</taxon>
        <taxon>Methanomicrobiales</taxon>
        <taxon>Methanoregulaceae</taxon>
        <taxon>Methanosphaerula</taxon>
    </lineage>
</organism>
<evidence type="ECO:0000313" key="2">
    <source>
        <dbReference type="Proteomes" id="UP000002457"/>
    </source>
</evidence>